<keyword evidence="1" id="KW-0812">Transmembrane</keyword>
<feature type="transmembrane region" description="Helical" evidence="1">
    <location>
        <begin position="66"/>
        <end position="85"/>
    </location>
</feature>
<organism evidence="2">
    <name type="scientific">marine sediment metagenome</name>
    <dbReference type="NCBI Taxonomy" id="412755"/>
    <lineage>
        <taxon>unclassified sequences</taxon>
        <taxon>metagenomes</taxon>
        <taxon>ecological metagenomes</taxon>
    </lineage>
</organism>
<comment type="caution">
    <text evidence="2">The sequence shown here is derived from an EMBL/GenBank/DDBJ whole genome shotgun (WGS) entry which is preliminary data.</text>
</comment>
<gene>
    <name evidence="2" type="ORF">LCGC14_1882060</name>
</gene>
<proteinExistence type="predicted"/>
<keyword evidence="1" id="KW-0472">Membrane</keyword>
<evidence type="ECO:0000256" key="1">
    <source>
        <dbReference type="SAM" id="Phobius"/>
    </source>
</evidence>
<dbReference type="AlphaFoldDB" id="A0A0F9IFW6"/>
<keyword evidence="1" id="KW-1133">Transmembrane helix</keyword>
<feature type="transmembrane region" description="Helical" evidence="1">
    <location>
        <begin position="27"/>
        <end position="46"/>
    </location>
</feature>
<accession>A0A0F9IFW6</accession>
<sequence length="91" mass="9692">MKEAARKIGTGAGAVCERSTRPTGRLLIGWCIATTTYLVLDALDVIDLHVHLNTGQLRELGPALEALGLAMLAVPTIITAGRMIARALRKN</sequence>
<dbReference type="EMBL" id="LAZR01019394">
    <property type="protein sequence ID" value="KKL92700.1"/>
    <property type="molecule type" value="Genomic_DNA"/>
</dbReference>
<protein>
    <submittedName>
        <fullName evidence="2">Uncharacterized protein</fullName>
    </submittedName>
</protein>
<reference evidence="2" key="1">
    <citation type="journal article" date="2015" name="Nature">
        <title>Complex archaea that bridge the gap between prokaryotes and eukaryotes.</title>
        <authorList>
            <person name="Spang A."/>
            <person name="Saw J.H."/>
            <person name="Jorgensen S.L."/>
            <person name="Zaremba-Niedzwiedzka K."/>
            <person name="Martijn J."/>
            <person name="Lind A.E."/>
            <person name="van Eijk R."/>
            <person name="Schleper C."/>
            <person name="Guy L."/>
            <person name="Ettema T.J."/>
        </authorList>
    </citation>
    <scope>NUCLEOTIDE SEQUENCE</scope>
</reference>
<name>A0A0F9IFW6_9ZZZZ</name>
<evidence type="ECO:0000313" key="2">
    <source>
        <dbReference type="EMBL" id="KKL92700.1"/>
    </source>
</evidence>